<evidence type="ECO:0000256" key="8">
    <source>
        <dbReference type="ARBA" id="ARBA00048679"/>
    </source>
</evidence>
<dbReference type="FunFam" id="1.10.510.10:FF:000059">
    <property type="entry name" value="Casein kinase II subunit alpha"/>
    <property type="match status" value="1"/>
</dbReference>
<keyword evidence="4 10" id="KW-0547">Nucleotide-binding</keyword>
<evidence type="ECO:0000256" key="3">
    <source>
        <dbReference type="ARBA" id="ARBA00022679"/>
    </source>
</evidence>
<evidence type="ECO:0000313" key="14">
    <source>
        <dbReference type="Proteomes" id="UP001162131"/>
    </source>
</evidence>
<dbReference type="GO" id="GO:0005829">
    <property type="term" value="C:cytosol"/>
    <property type="evidence" value="ECO:0007669"/>
    <property type="project" value="TreeGrafter"/>
</dbReference>
<evidence type="ECO:0000256" key="9">
    <source>
        <dbReference type="ARBA" id="ARBA00059329"/>
    </source>
</evidence>
<protein>
    <recommendedName>
        <fullName evidence="1">non-specific serine/threonine protein kinase</fullName>
        <ecNumber evidence="1">2.7.11.1</ecNumber>
    </recommendedName>
</protein>
<comment type="caution">
    <text evidence="13">The sequence shown here is derived from an EMBL/GenBank/DDBJ whole genome shotgun (WGS) entry which is preliminary data.</text>
</comment>
<dbReference type="EC" id="2.7.11.1" evidence="1"/>
<dbReference type="AlphaFoldDB" id="A0AAU9JES7"/>
<accession>A0AAU9JES7</accession>
<feature type="domain" description="Protein kinase" evidence="12">
    <location>
        <begin position="45"/>
        <end position="330"/>
    </location>
</feature>
<dbReference type="InterPro" id="IPR045216">
    <property type="entry name" value="CK2_alpha"/>
</dbReference>
<dbReference type="InterPro" id="IPR008271">
    <property type="entry name" value="Ser/Thr_kinase_AS"/>
</dbReference>
<proteinExistence type="inferred from homology"/>
<keyword evidence="3" id="KW-0808">Transferase</keyword>
<dbReference type="InterPro" id="IPR017441">
    <property type="entry name" value="Protein_kinase_ATP_BS"/>
</dbReference>
<dbReference type="PANTHER" id="PTHR24054:SF0">
    <property type="entry name" value="CASEIN KINASE II SUBUNIT ALPHA"/>
    <property type="match status" value="1"/>
</dbReference>
<gene>
    <name evidence="13" type="ORF">BSTOLATCC_MIC34216</name>
</gene>
<dbReference type="GO" id="GO:0005634">
    <property type="term" value="C:nucleus"/>
    <property type="evidence" value="ECO:0007669"/>
    <property type="project" value="TreeGrafter"/>
</dbReference>
<evidence type="ECO:0000256" key="6">
    <source>
        <dbReference type="ARBA" id="ARBA00022840"/>
    </source>
</evidence>
<dbReference type="PANTHER" id="PTHR24054">
    <property type="entry name" value="CASEIN KINASE II SUBUNIT ALPHA"/>
    <property type="match status" value="1"/>
</dbReference>
<dbReference type="SMART" id="SM00220">
    <property type="entry name" value="S_TKc"/>
    <property type="match status" value="1"/>
</dbReference>
<name>A0AAU9JES7_9CILI</name>
<comment type="catalytic activity">
    <reaction evidence="7">
        <text>L-threonyl-[protein] + ATP = O-phospho-L-threonyl-[protein] + ADP + H(+)</text>
        <dbReference type="Rhea" id="RHEA:46608"/>
        <dbReference type="Rhea" id="RHEA-COMP:11060"/>
        <dbReference type="Rhea" id="RHEA-COMP:11605"/>
        <dbReference type="ChEBI" id="CHEBI:15378"/>
        <dbReference type="ChEBI" id="CHEBI:30013"/>
        <dbReference type="ChEBI" id="CHEBI:30616"/>
        <dbReference type="ChEBI" id="CHEBI:61977"/>
        <dbReference type="ChEBI" id="CHEBI:456216"/>
        <dbReference type="EC" id="2.7.11.1"/>
    </reaction>
</comment>
<dbReference type="PROSITE" id="PS50011">
    <property type="entry name" value="PROTEIN_KINASE_DOM"/>
    <property type="match status" value="1"/>
</dbReference>
<dbReference type="Gene3D" id="1.10.510.10">
    <property type="entry name" value="Transferase(Phosphotransferase) domain 1"/>
    <property type="match status" value="1"/>
</dbReference>
<dbReference type="Gene3D" id="3.30.200.20">
    <property type="entry name" value="Phosphorylase Kinase, domain 1"/>
    <property type="match status" value="1"/>
</dbReference>
<keyword evidence="14" id="KW-1185">Reference proteome</keyword>
<dbReference type="PROSITE" id="PS00108">
    <property type="entry name" value="PROTEIN_KINASE_ST"/>
    <property type="match status" value="1"/>
</dbReference>
<feature type="binding site" evidence="10">
    <location>
        <position position="74"/>
    </location>
    <ligand>
        <name>ATP</name>
        <dbReference type="ChEBI" id="CHEBI:30616"/>
    </ligand>
</feature>
<organism evidence="13 14">
    <name type="scientific">Blepharisma stoltei</name>
    <dbReference type="NCBI Taxonomy" id="1481888"/>
    <lineage>
        <taxon>Eukaryota</taxon>
        <taxon>Sar</taxon>
        <taxon>Alveolata</taxon>
        <taxon>Ciliophora</taxon>
        <taxon>Postciliodesmatophora</taxon>
        <taxon>Heterotrichea</taxon>
        <taxon>Heterotrichida</taxon>
        <taxon>Blepharismidae</taxon>
        <taxon>Blepharisma</taxon>
    </lineage>
</organism>
<evidence type="ECO:0000256" key="10">
    <source>
        <dbReference type="PROSITE-ProRule" id="PRU10141"/>
    </source>
</evidence>
<dbReference type="GO" id="GO:0004674">
    <property type="term" value="F:protein serine/threonine kinase activity"/>
    <property type="evidence" value="ECO:0007669"/>
    <property type="project" value="UniProtKB-KW"/>
</dbReference>
<evidence type="ECO:0000256" key="4">
    <source>
        <dbReference type="ARBA" id="ARBA00022741"/>
    </source>
</evidence>
<dbReference type="GO" id="GO:0005524">
    <property type="term" value="F:ATP binding"/>
    <property type="evidence" value="ECO:0007669"/>
    <property type="project" value="UniProtKB-UniRule"/>
</dbReference>
<dbReference type="InterPro" id="IPR011009">
    <property type="entry name" value="Kinase-like_dom_sf"/>
</dbReference>
<evidence type="ECO:0000256" key="7">
    <source>
        <dbReference type="ARBA" id="ARBA00047899"/>
    </source>
</evidence>
<sequence length="367" mass="43470">MNSQILRPVTSQSKARLYANVNLNKNQEYYDYENLKIDWGHQENYEVLRKIGRGKYADIFAGINIVSNEKVVIKALKPIKKQKIRREIKILRCLQGSCSIPRIFDVIEDKPSKTISLILEYFENQEYKTLMKQLTDFEVRYYMYELLKTLDYAHSHGIMHRDIKPNNIMIDHSQRKLALIDWGLSEFYVPGTPYHCRVGTRYYKAPELLFNYQYYDYSLDMWAFGTVFAGIIFQKEPFFHGHDNLDQIVKIIRVLGTETLRSYIDKFDLEIEPQLEEAVGLYPKRGWNKFIDPERKELAGPEAIDLLSHILRYDHEQRTLPSEAMRHEYFEPVREMWKQVKAGVLSYDSESSEYKTGRILIDNPITY</sequence>
<evidence type="ECO:0000313" key="13">
    <source>
        <dbReference type="EMBL" id="CAG9323567.1"/>
    </source>
</evidence>
<dbReference type="Proteomes" id="UP001162131">
    <property type="component" value="Unassembled WGS sequence"/>
</dbReference>
<comment type="catalytic activity">
    <reaction evidence="8">
        <text>L-seryl-[protein] + ATP = O-phospho-L-seryl-[protein] + ADP + H(+)</text>
        <dbReference type="Rhea" id="RHEA:17989"/>
        <dbReference type="Rhea" id="RHEA-COMP:9863"/>
        <dbReference type="Rhea" id="RHEA-COMP:11604"/>
        <dbReference type="ChEBI" id="CHEBI:15378"/>
        <dbReference type="ChEBI" id="CHEBI:29999"/>
        <dbReference type="ChEBI" id="CHEBI:30616"/>
        <dbReference type="ChEBI" id="CHEBI:83421"/>
        <dbReference type="ChEBI" id="CHEBI:456216"/>
        <dbReference type="EC" id="2.7.11.1"/>
    </reaction>
</comment>
<evidence type="ECO:0000259" key="12">
    <source>
        <dbReference type="PROSITE" id="PS50011"/>
    </source>
</evidence>
<evidence type="ECO:0000256" key="5">
    <source>
        <dbReference type="ARBA" id="ARBA00022777"/>
    </source>
</evidence>
<dbReference type="GO" id="GO:0051726">
    <property type="term" value="P:regulation of cell cycle"/>
    <property type="evidence" value="ECO:0007669"/>
    <property type="project" value="TreeGrafter"/>
</dbReference>
<keyword evidence="2 11" id="KW-0723">Serine/threonine-protein kinase</keyword>
<keyword evidence="5" id="KW-0418">Kinase</keyword>
<comment type="function">
    <text evidence="9">Casein kinases are operationally defined by their preferential utilization of acidic proteins such as caseins as substrates. The alpha chain contains the catalytic site.</text>
</comment>
<comment type="similarity">
    <text evidence="11">Belongs to the protein kinase superfamily.</text>
</comment>
<evidence type="ECO:0000256" key="11">
    <source>
        <dbReference type="RuleBase" id="RU000304"/>
    </source>
</evidence>
<dbReference type="FunFam" id="3.30.200.20:FF:000088">
    <property type="entry name" value="Casein kinase II subunit alpha"/>
    <property type="match status" value="1"/>
</dbReference>
<evidence type="ECO:0000256" key="1">
    <source>
        <dbReference type="ARBA" id="ARBA00012513"/>
    </source>
</evidence>
<dbReference type="CDD" id="cd14132">
    <property type="entry name" value="STKc_CK2_alpha"/>
    <property type="match status" value="1"/>
</dbReference>
<reference evidence="13" key="1">
    <citation type="submission" date="2021-09" db="EMBL/GenBank/DDBJ databases">
        <authorList>
            <consortium name="AG Swart"/>
            <person name="Singh M."/>
            <person name="Singh A."/>
            <person name="Seah K."/>
            <person name="Emmerich C."/>
        </authorList>
    </citation>
    <scope>NUCLEOTIDE SEQUENCE</scope>
    <source>
        <strain evidence="13">ATCC30299</strain>
    </source>
</reference>
<dbReference type="SUPFAM" id="SSF56112">
    <property type="entry name" value="Protein kinase-like (PK-like)"/>
    <property type="match status" value="1"/>
</dbReference>
<dbReference type="PROSITE" id="PS00107">
    <property type="entry name" value="PROTEIN_KINASE_ATP"/>
    <property type="match status" value="1"/>
</dbReference>
<evidence type="ECO:0000256" key="2">
    <source>
        <dbReference type="ARBA" id="ARBA00022527"/>
    </source>
</evidence>
<dbReference type="Pfam" id="PF00069">
    <property type="entry name" value="Pkinase"/>
    <property type="match status" value="1"/>
</dbReference>
<dbReference type="EMBL" id="CAJZBQ010000034">
    <property type="protein sequence ID" value="CAG9323567.1"/>
    <property type="molecule type" value="Genomic_DNA"/>
</dbReference>
<dbReference type="GO" id="GO:0005956">
    <property type="term" value="C:protein kinase CK2 complex"/>
    <property type="evidence" value="ECO:0007669"/>
    <property type="project" value="TreeGrafter"/>
</dbReference>
<keyword evidence="6 10" id="KW-0067">ATP-binding</keyword>
<dbReference type="InterPro" id="IPR000719">
    <property type="entry name" value="Prot_kinase_dom"/>
</dbReference>